<sequence>MAKFKSRRKVIPNDADEYAPGRSAEEKAVGHRKAVARHYARNPQIREARRVQVADKRAATKLKKRKQYHPKNSTPLIAAHDENELGPAEDNHWFFDPRAGSYFDGESQPGNIVPGMDGASDSHGAVGTTGASLTSNERAACDALATLAQGVGRSASLADREKSVDSVLERAMLLSSLDNDDSEQTLAKIPQHTPVGRIDPRRFSSGVTPLSTHQHQQLVAGALVLTSVQIAQIRVAELNSGKLTPPTTEERIRWCLQAERVGGFRVVHFTYSQQLRSTHPDPESVVNTAWPGTKIRKRGLRGGRCVQGVWRLVVLRHLVPLLHLAGFIAVAVKGEGLHASLLLGADWFGTPLSWSLERISKRESIQSSGDSHAGIETGLTTNANHLPGQVVSEAAWAKLGLELGR</sequence>
<keyword evidence="3" id="KW-1185">Reference proteome</keyword>
<feature type="compositionally biased region" description="Basic residues" evidence="1">
    <location>
        <begin position="1"/>
        <end position="10"/>
    </location>
</feature>
<dbReference type="EMBL" id="JARKIE010000228">
    <property type="protein sequence ID" value="KAJ7664088.1"/>
    <property type="molecule type" value="Genomic_DNA"/>
</dbReference>
<reference evidence="2" key="1">
    <citation type="submission" date="2023-03" db="EMBL/GenBank/DDBJ databases">
        <title>Massive genome expansion in bonnet fungi (Mycena s.s.) driven by repeated elements and novel gene families across ecological guilds.</title>
        <authorList>
            <consortium name="Lawrence Berkeley National Laboratory"/>
            <person name="Harder C.B."/>
            <person name="Miyauchi S."/>
            <person name="Viragh M."/>
            <person name="Kuo A."/>
            <person name="Thoen E."/>
            <person name="Andreopoulos B."/>
            <person name="Lu D."/>
            <person name="Skrede I."/>
            <person name="Drula E."/>
            <person name="Henrissat B."/>
            <person name="Morin E."/>
            <person name="Kohler A."/>
            <person name="Barry K."/>
            <person name="LaButti K."/>
            <person name="Morin E."/>
            <person name="Salamov A."/>
            <person name="Lipzen A."/>
            <person name="Mereny Z."/>
            <person name="Hegedus B."/>
            <person name="Baldrian P."/>
            <person name="Stursova M."/>
            <person name="Weitz H."/>
            <person name="Taylor A."/>
            <person name="Grigoriev I.V."/>
            <person name="Nagy L.G."/>
            <person name="Martin F."/>
            <person name="Kauserud H."/>
        </authorList>
    </citation>
    <scope>NUCLEOTIDE SEQUENCE</scope>
    <source>
        <strain evidence="2">CBHHK067</strain>
    </source>
</reference>
<gene>
    <name evidence="2" type="ORF">B0H17DRAFT_1143893</name>
</gene>
<evidence type="ECO:0000313" key="2">
    <source>
        <dbReference type="EMBL" id="KAJ7664088.1"/>
    </source>
</evidence>
<name>A0AAD7CUS4_MYCRO</name>
<organism evidence="2 3">
    <name type="scientific">Mycena rosella</name>
    <name type="common">Pink bonnet</name>
    <name type="synonym">Agaricus rosellus</name>
    <dbReference type="NCBI Taxonomy" id="1033263"/>
    <lineage>
        <taxon>Eukaryota</taxon>
        <taxon>Fungi</taxon>
        <taxon>Dikarya</taxon>
        <taxon>Basidiomycota</taxon>
        <taxon>Agaricomycotina</taxon>
        <taxon>Agaricomycetes</taxon>
        <taxon>Agaricomycetidae</taxon>
        <taxon>Agaricales</taxon>
        <taxon>Marasmiineae</taxon>
        <taxon>Mycenaceae</taxon>
        <taxon>Mycena</taxon>
    </lineage>
</organism>
<evidence type="ECO:0000256" key="1">
    <source>
        <dbReference type="SAM" id="MobiDB-lite"/>
    </source>
</evidence>
<proteinExistence type="predicted"/>
<comment type="caution">
    <text evidence="2">The sequence shown here is derived from an EMBL/GenBank/DDBJ whole genome shotgun (WGS) entry which is preliminary data.</text>
</comment>
<dbReference type="Proteomes" id="UP001221757">
    <property type="component" value="Unassembled WGS sequence"/>
</dbReference>
<feature type="region of interest" description="Disordered" evidence="1">
    <location>
        <begin position="1"/>
        <end position="31"/>
    </location>
</feature>
<accession>A0AAD7CUS4</accession>
<protein>
    <submittedName>
        <fullName evidence="2">Uncharacterized protein</fullName>
    </submittedName>
</protein>
<dbReference type="AlphaFoldDB" id="A0AAD7CUS4"/>
<evidence type="ECO:0000313" key="3">
    <source>
        <dbReference type="Proteomes" id="UP001221757"/>
    </source>
</evidence>
<feature type="non-terminal residue" evidence="2">
    <location>
        <position position="405"/>
    </location>
</feature>